<organism evidence="1 2">
    <name type="scientific">Rapidithrix thailandica</name>
    <dbReference type="NCBI Taxonomy" id="413964"/>
    <lineage>
        <taxon>Bacteria</taxon>
        <taxon>Pseudomonadati</taxon>
        <taxon>Bacteroidota</taxon>
        <taxon>Cytophagia</taxon>
        <taxon>Cytophagales</taxon>
        <taxon>Flammeovirgaceae</taxon>
        <taxon>Rapidithrix</taxon>
    </lineage>
</organism>
<evidence type="ECO:0000313" key="2">
    <source>
        <dbReference type="Proteomes" id="UP001403385"/>
    </source>
</evidence>
<name>A0AAW9S360_9BACT</name>
<gene>
    <name evidence="1" type="ORF">AAG747_02810</name>
</gene>
<dbReference type="EMBL" id="JBDKWZ010000001">
    <property type="protein sequence ID" value="MEN7546823.1"/>
    <property type="molecule type" value="Genomic_DNA"/>
</dbReference>
<dbReference type="AlphaFoldDB" id="A0AAW9S360"/>
<accession>A0AAW9S360</accession>
<dbReference type="RefSeq" id="WP_346819604.1">
    <property type="nucleotide sequence ID" value="NZ_JBDKWZ010000001.1"/>
</dbReference>
<reference evidence="1 2" key="1">
    <citation type="submission" date="2024-04" db="EMBL/GenBank/DDBJ databases">
        <title>Novel genus in family Flammeovirgaceae.</title>
        <authorList>
            <person name="Nguyen T.H."/>
            <person name="Vuong T.Q."/>
            <person name="Le H."/>
            <person name="Kim S.-G."/>
        </authorList>
    </citation>
    <scope>NUCLEOTIDE SEQUENCE [LARGE SCALE GENOMIC DNA]</scope>
    <source>
        <strain evidence="1 2">JCM 23209</strain>
    </source>
</reference>
<sequence length="215" mass="24458">MLRILIFLTLLSGWLEHSLPQEKVINKTFSLAEASEINLNLKFANTILIKGWEKKEARLTARISIDEGRKNDWLVHDFKHQENRLSIVSGYKKPEGADDQYHQNMHITYELMVPQDALLSVESINGNIEILGLQQDIRAKSISGFVDVTWNPALGADMALKSISGDIYSDLDIQYYDKSRANNPVNFEIKGQFKDGKYTVNLASISGNVYLRKQK</sequence>
<evidence type="ECO:0000313" key="1">
    <source>
        <dbReference type="EMBL" id="MEN7546823.1"/>
    </source>
</evidence>
<keyword evidence="2" id="KW-1185">Reference proteome</keyword>
<comment type="caution">
    <text evidence="1">The sequence shown here is derived from an EMBL/GenBank/DDBJ whole genome shotgun (WGS) entry which is preliminary data.</text>
</comment>
<dbReference type="Proteomes" id="UP001403385">
    <property type="component" value="Unassembled WGS sequence"/>
</dbReference>
<proteinExistence type="predicted"/>
<evidence type="ECO:0008006" key="3">
    <source>
        <dbReference type="Google" id="ProtNLM"/>
    </source>
</evidence>
<protein>
    <recommendedName>
        <fullName evidence="3">Adhesin domain-containing protein</fullName>
    </recommendedName>
</protein>